<organism evidence="7 8">
    <name type="scientific">candidate division WWE3 bacterium CG22_combo_CG10-13_8_21_14_all_39_12</name>
    <dbReference type="NCBI Taxonomy" id="1975094"/>
    <lineage>
        <taxon>Bacteria</taxon>
        <taxon>Katanobacteria</taxon>
    </lineage>
</organism>
<dbReference type="GO" id="GO:0003735">
    <property type="term" value="F:structural constituent of ribosome"/>
    <property type="evidence" value="ECO:0007669"/>
    <property type="project" value="InterPro"/>
</dbReference>
<keyword evidence="2 5" id="KW-0689">Ribosomal protein</keyword>
<comment type="function">
    <text evidence="5">One of the primary rRNA binding proteins, it binds directly to 16S rRNA central domain where it helps coordinate assembly of the platform of the 30S subunit.</text>
</comment>
<dbReference type="InterPro" id="IPR000630">
    <property type="entry name" value="Ribosomal_uS8"/>
</dbReference>
<keyword evidence="5" id="KW-0699">rRNA-binding</keyword>
<dbReference type="GO" id="GO:0005840">
    <property type="term" value="C:ribosome"/>
    <property type="evidence" value="ECO:0007669"/>
    <property type="project" value="UniProtKB-KW"/>
</dbReference>
<dbReference type="NCBIfam" id="NF001109">
    <property type="entry name" value="PRK00136.1"/>
    <property type="match status" value="1"/>
</dbReference>
<evidence type="ECO:0000256" key="2">
    <source>
        <dbReference type="ARBA" id="ARBA00022980"/>
    </source>
</evidence>
<dbReference type="PANTHER" id="PTHR11758">
    <property type="entry name" value="40S RIBOSOMAL PROTEIN S15A"/>
    <property type="match status" value="1"/>
</dbReference>
<dbReference type="EMBL" id="PCSU01000005">
    <property type="protein sequence ID" value="PIP56906.1"/>
    <property type="molecule type" value="Genomic_DNA"/>
</dbReference>
<comment type="similarity">
    <text evidence="1 5 6">Belongs to the universal ribosomal protein uS8 family.</text>
</comment>
<dbReference type="GO" id="GO:0006412">
    <property type="term" value="P:translation"/>
    <property type="evidence" value="ECO:0007669"/>
    <property type="project" value="UniProtKB-UniRule"/>
</dbReference>
<evidence type="ECO:0000256" key="4">
    <source>
        <dbReference type="ARBA" id="ARBA00035258"/>
    </source>
</evidence>
<comment type="subunit">
    <text evidence="5">Part of the 30S ribosomal subunit. Contacts proteins S5 and S12.</text>
</comment>
<evidence type="ECO:0000256" key="5">
    <source>
        <dbReference type="HAMAP-Rule" id="MF_01302"/>
    </source>
</evidence>
<evidence type="ECO:0000313" key="7">
    <source>
        <dbReference type="EMBL" id="PIP56906.1"/>
    </source>
</evidence>
<accession>A0A2H0BGV5</accession>
<dbReference type="GO" id="GO:0019843">
    <property type="term" value="F:rRNA binding"/>
    <property type="evidence" value="ECO:0007669"/>
    <property type="project" value="UniProtKB-UniRule"/>
</dbReference>
<gene>
    <name evidence="5" type="primary">rpsH</name>
    <name evidence="7" type="ORF">COX05_00490</name>
</gene>
<proteinExistence type="inferred from homology"/>
<comment type="caution">
    <text evidence="7">The sequence shown here is derived from an EMBL/GenBank/DDBJ whole genome shotgun (WGS) entry which is preliminary data.</text>
</comment>
<protein>
    <recommendedName>
        <fullName evidence="4 5">Small ribosomal subunit protein uS8</fullName>
    </recommendedName>
</protein>
<evidence type="ECO:0000256" key="3">
    <source>
        <dbReference type="ARBA" id="ARBA00023274"/>
    </source>
</evidence>
<dbReference type="PROSITE" id="PS00053">
    <property type="entry name" value="RIBOSOMAL_S8"/>
    <property type="match status" value="1"/>
</dbReference>
<dbReference type="Proteomes" id="UP000228495">
    <property type="component" value="Unassembled WGS sequence"/>
</dbReference>
<dbReference type="FunFam" id="3.30.1490.10:FF:000001">
    <property type="entry name" value="30S ribosomal protein S8"/>
    <property type="match status" value="1"/>
</dbReference>
<reference evidence="7 8" key="1">
    <citation type="submission" date="2017-09" db="EMBL/GenBank/DDBJ databases">
        <title>Depth-based differentiation of microbial function through sediment-hosted aquifers and enrichment of novel symbionts in the deep terrestrial subsurface.</title>
        <authorList>
            <person name="Probst A.J."/>
            <person name="Ladd B."/>
            <person name="Jarett J.K."/>
            <person name="Geller-Mcgrath D.E."/>
            <person name="Sieber C.M."/>
            <person name="Emerson J.B."/>
            <person name="Anantharaman K."/>
            <person name="Thomas B.C."/>
            <person name="Malmstrom R."/>
            <person name="Stieglmeier M."/>
            <person name="Klingl A."/>
            <person name="Woyke T."/>
            <person name="Ryan C.M."/>
            <person name="Banfield J.F."/>
        </authorList>
    </citation>
    <scope>NUCLEOTIDE SEQUENCE [LARGE SCALE GENOMIC DNA]</scope>
    <source>
        <strain evidence="7">CG22_combo_CG10-13_8_21_14_all_39_12</strain>
    </source>
</reference>
<evidence type="ECO:0000313" key="8">
    <source>
        <dbReference type="Proteomes" id="UP000228495"/>
    </source>
</evidence>
<name>A0A2H0BGV5_UNCKA</name>
<dbReference type="Pfam" id="PF00410">
    <property type="entry name" value="Ribosomal_S8"/>
    <property type="match status" value="1"/>
</dbReference>
<keyword evidence="3 5" id="KW-0687">Ribonucleoprotein</keyword>
<dbReference type="InterPro" id="IPR047863">
    <property type="entry name" value="Ribosomal_uS8_CS"/>
</dbReference>
<dbReference type="GO" id="GO:0005737">
    <property type="term" value="C:cytoplasm"/>
    <property type="evidence" value="ECO:0007669"/>
    <property type="project" value="UniProtKB-ARBA"/>
</dbReference>
<dbReference type="AlphaFoldDB" id="A0A2H0BGV5"/>
<keyword evidence="5" id="KW-0694">RNA-binding</keyword>
<dbReference type="HAMAP" id="MF_01302_B">
    <property type="entry name" value="Ribosomal_uS8_B"/>
    <property type="match status" value="1"/>
</dbReference>
<dbReference type="InterPro" id="IPR035987">
    <property type="entry name" value="Ribosomal_uS8_sf"/>
</dbReference>
<dbReference type="Gene3D" id="3.30.1490.10">
    <property type="match status" value="1"/>
</dbReference>
<evidence type="ECO:0000256" key="1">
    <source>
        <dbReference type="ARBA" id="ARBA00006471"/>
    </source>
</evidence>
<dbReference type="GO" id="GO:1990904">
    <property type="term" value="C:ribonucleoprotein complex"/>
    <property type="evidence" value="ECO:0007669"/>
    <property type="project" value="UniProtKB-KW"/>
</dbReference>
<dbReference type="SUPFAM" id="SSF56047">
    <property type="entry name" value="Ribosomal protein S8"/>
    <property type="match status" value="1"/>
</dbReference>
<dbReference type="Gene3D" id="3.30.1370.30">
    <property type="match status" value="1"/>
</dbReference>
<evidence type="ECO:0000256" key="6">
    <source>
        <dbReference type="RuleBase" id="RU003660"/>
    </source>
</evidence>
<sequence length="132" mass="14578">MMNTDPIADMLTRIRNGYMSKHVSVSMPYSKEKEGIAHVLGAYSFIADVRVDGEGVTKQLIVDLMYGDKGEPAIEKIKRVSKPSVREYQKAKGMGHVRGGFGMQIISTSKGIMSHEDARKENVGGEVLVEVY</sequence>